<sequence length="407" mass="46160">MKTNRRNFIKGISSVGLFSLSYPLLSSCISDKEVLAEKITKIEFYQYNINIPRYFSFGTWLNRQHIFMKISAGDYYGWSEIPASRNNPEVDLSPWVNYVKQFKGLQVLEAQKLLQSQQVKGSKTSFKYLELMDMGLLDLAGRLQNKPSVELLGLHQKEAVPGLYCILHKDEGKVREEAEKSLKQNLGHHMKFKMYGDVEVDLKLLRIIREVLGKDATVISDVNKGYKKWKSLEELAEILNTFKENGLNAIEDPAPLSTDQWIALQKMTGDLDLIPDAPMRPAWLGVDKLQKGMGRIINLHPSTMASFSHTAMLAKKVHDIGAKVMIGDDSLVGPACTAWQQIAIGSGATWVEAIEKEEDSKEYLECILKSATTKRSDGYYKMDSRPGFGLELDEKRLKRICKRYIEV</sequence>
<evidence type="ECO:0000256" key="2">
    <source>
        <dbReference type="ARBA" id="ARBA00022723"/>
    </source>
</evidence>
<evidence type="ECO:0000313" key="5">
    <source>
        <dbReference type="Proteomes" id="UP001597476"/>
    </source>
</evidence>
<dbReference type="PANTHER" id="PTHR48080">
    <property type="entry name" value="D-GALACTONATE DEHYDRATASE-RELATED"/>
    <property type="match status" value="1"/>
</dbReference>
<dbReference type="InterPro" id="IPR034593">
    <property type="entry name" value="DgoD-like"/>
</dbReference>
<evidence type="ECO:0000259" key="3">
    <source>
        <dbReference type="Pfam" id="PF13378"/>
    </source>
</evidence>
<dbReference type="EMBL" id="JBHULY010000039">
    <property type="protein sequence ID" value="MFD2727636.1"/>
    <property type="molecule type" value="Genomic_DNA"/>
</dbReference>
<organism evidence="4 5">
    <name type="scientific">Hyunsoonleella rubra</name>
    <dbReference type="NCBI Taxonomy" id="1737062"/>
    <lineage>
        <taxon>Bacteria</taxon>
        <taxon>Pseudomonadati</taxon>
        <taxon>Bacteroidota</taxon>
        <taxon>Flavobacteriia</taxon>
        <taxon>Flavobacteriales</taxon>
        <taxon>Flavobacteriaceae</taxon>
    </lineage>
</organism>
<dbReference type="PANTHER" id="PTHR48080:SF3">
    <property type="entry name" value="ENOLASE SUPERFAMILY MEMBER DDB_G0284701"/>
    <property type="match status" value="1"/>
</dbReference>
<dbReference type="InterPro" id="IPR029065">
    <property type="entry name" value="Enolase_C-like"/>
</dbReference>
<name>A0ABW5TEV5_9FLAO</name>
<protein>
    <submittedName>
        <fullName evidence="4">Enolase C-terminal domain-like protein</fullName>
    </submittedName>
</protein>
<dbReference type="SUPFAM" id="SSF51604">
    <property type="entry name" value="Enolase C-terminal domain-like"/>
    <property type="match status" value="1"/>
</dbReference>
<dbReference type="PROSITE" id="PS51257">
    <property type="entry name" value="PROKAR_LIPOPROTEIN"/>
    <property type="match status" value="1"/>
</dbReference>
<evidence type="ECO:0000313" key="4">
    <source>
        <dbReference type="EMBL" id="MFD2727636.1"/>
    </source>
</evidence>
<dbReference type="InterPro" id="IPR036849">
    <property type="entry name" value="Enolase-like_C_sf"/>
</dbReference>
<dbReference type="Proteomes" id="UP001597476">
    <property type="component" value="Unassembled WGS sequence"/>
</dbReference>
<gene>
    <name evidence="4" type="ORF">ACFSR8_15535</name>
</gene>
<evidence type="ECO:0000256" key="1">
    <source>
        <dbReference type="ARBA" id="ARBA00008031"/>
    </source>
</evidence>
<accession>A0ABW5TEV5</accession>
<comment type="similarity">
    <text evidence="1">Belongs to the mandelate racemase/muconate lactonizing enzyme family.</text>
</comment>
<dbReference type="RefSeq" id="WP_380293690.1">
    <property type="nucleotide sequence ID" value="NZ_JBHULY010000039.1"/>
</dbReference>
<keyword evidence="5" id="KW-1185">Reference proteome</keyword>
<comment type="caution">
    <text evidence="4">The sequence shown here is derived from an EMBL/GenBank/DDBJ whole genome shotgun (WGS) entry which is preliminary data.</text>
</comment>
<keyword evidence="2" id="KW-0479">Metal-binding</keyword>
<dbReference type="Pfam" id="PF13378">
    <property type="entry name" value="MR_MLE_C"/>
    <property type="match status" value="1"/>
</dbReference>
<proteinExistence type="inferred from homology"/>
<dbReference type="Gene3D" id="3.20.20.120">
    <property type="entry name" value="Enolase-like C-terminal domain"/>
    <property type="match status" value="1"/>
</dbReference>
<feature type="domain" description="Enolase C-terminal" evidence="3">
    <location>
        <begin position="174"/>
        <end position="395"/>
    </location>
</feature>
<dbReference type="Gene3D" id="3.30.390.10">
    <property type="entry name" value="Enolase-like, N-terminal domain"/>
    <property type="match status" value="1"/>
</dbReference>
<reference evidence="5" key="1">
    <citation type="journal article" date="2019" name="Int. J. Syst. Evol. Microbiol.">
        <title>The Global Catalogue of Microorganisms (GCM) 10K type strain sequencing project: providing services to taxonomists for standard genome sequencing and annotation.</title>
        <authorList>
            <consortium name="The Broad Institute Genomics Platform"/>
            <consortium name="The Broad Institute Genome Sequencing Center for Infectious Disease"/>
            <person name="Wu L."/>
            <person name="Ma J."/>
        </authorList>
    </citation>
    <scope>NUCLEOTIDE SEQUENCE [LARGE SCALE GENOMIC DNA]</scope>
    <source>
        <strain evidence="5">KCTC 42398</strain>
    </source>
</reference>
<dbReference type="SUPFAM" id="SSF54826">
    <property type="entry name" value="Enolase N-terminal domain-like"/>
    <property type="match status" value="1"/>
</dbReference>
<dbReference type="InterPro" id="IPR029017">
    <property type="entry name" value="Enolase-like_N"/>
</dbReference>